<evidence type="ECO:0000256" key="9">
    <source>
        <dbReference type="ARBA" id="ARBA00023014"/>
    </source>
</evidence>
<gene>
    <name evidence="12" type="ORF">TTEB3V08_LOCUS6466</name>
</gene>
<dbReference type="InterPro" id="IPR048866">
    <property type="entry name" value="ORC5_lid"/>
</dbReference>
<evidence type="ECO:0000256" key="7">
    <source>
        <dbReference type="ARBA" id="ARBA00023002"/>
    </source>
</evidence>
<dbReference type="GO" id="GO:0005737">
    <property type="term" value="C:cytoplasm"/>
    <property type="evidence" value="ECO:0007669"/>
    <property type="project" value="TreeGrafter"/>
</dbReference>
<dbReference type="Gene3D" id="3.30.390.30">
    <property type="match status" value="1"/>
</dbReference>
<dbReference type="InterPro" id="IPR047088">
    <property type="entry name" value="ORC5_C"/>
</dbReference>
<evidence type="ECO:0000259" key="11">
    <source>
        <dbReference type="PROSITE" id="PS51296"/>
    </source>
</evidence>
<name>A0A7R9IHV1_9NEOP</name>
<dbReference type="Pfam" id="PF07992">
    <property type="entry name" value="Pyr_redox_2"/>
    <property type="match status" value="1"/>
</dbReference>
<dbReference type="InterPro" id="IPR027417">
    <property type="entry name" value="P-loop_NTPase"/>
</dbReference>
<dbReference type="GO" id="GO:0051537">
    <property type="term" value="F:2 iron, 2 sulfur cluster binding"/>
    <property type="evidence" value="ECO:0007669"/>
    <property type="project" value="UniProtKB-KW"/>
</dbReference>
<dbReference type="InterPro" id="IPR016156">
    <property type="entry name" value="FAD/NAD-linked_Rdtase_dimer_sf"/>
</dbReference>
<feature type="region of interest" description="Disordered" evidence="10">
    <location>
        <begin position="840"/>
        <end position="862"/>
    </location>
</feature>
<feature type="compositionally biased region" description="Basic residues" evidence="10">
    <location>
        <begin position="840"/>
        <end position="853"/>
    </location>
</feature>
<dbReference type="InterPro" id="IPR036922">
    <property type="entry name" value="Rieske_2Fe-2S_sf"/>
</dbReference>
<evidence type="ECO:0000313" key="12">
    <source>
        <dbReference type="EMBL" id="CAD7458487.1"/>
    </source>
</evidence>
<protein>
    <recommendedName>
        <fullName evidence="11">Rieske domain-containing protein</fullName>
    </recommendedName>
</protein>
<dbReference type="InterPro" id="IPR023753">
    <property type="entry name" value="FAD/NAD-binding_dom"/>
</dbReference>
<dbReference type="Pfam" id="PF14630">
    <property type="entry name" value="ORC5_C"/>
    <property type="match status" value="1"/>
</dbReference>
<dbReference type="SUPFAM" id="SSF52540">
    <property type="entry name" value="P-loop containing nucleoside triphosphate hydrolases"/>
    <property type="match status" value="1"/>
</dbReference>
<keyword evidence="7" id="KW-0560">Oxidoreductase</keyword>
<dbReference type="AlphaFoldDB" id="A0A7R9IHV1"/>
<comment type="similarity">
    <text evidence="2">Belongs to the FAD-dependent oxidoreductase family.</text>
</comment>
<keyword evidence="4" id="KW-0001">2Fe-2S</keyword>
<dbReference type="InterPro" id="IPR050446">
    <property type="entry name" value="FAD-oxidoreductase/Apoptosis"/>
</dbReference>
<comment type="cofactor">
    <cofactor evidence="1">
        <name>FAD</name>
        <dbReference type="ChEBI" id="CHEBI:57692"/>
    </cofactor>
</comment>
<keyword evidence="5" id="KW-0479">Metal-binding</keyword>
<dbReference type="Pfam" id="PF13191">
    <property type="entry name" value="AAA_16"/>
    <property type="match status" value="1"/>
</dbReference>
<evidence type="ECO:0000256" key="1">
    <source>
        <dbReference type="ARBA" id="ARBA00001974"/>
    </source>
</evidence>
<dbReference type="Gene3D" id="3.50.50.60">
    <property type="entry name" value="FAD/NAD(P)-binding domain"/>
    <property type="match status" value="2"/>
</dbReference>
<evidence type="ECO:0000256" key="6">
    <source>
        <dbReference type="ARBA" id="ARBA00022827"/>
    </source>
</evidence>
<dbReference type="PANTHER" id="PTHR43557">
    <property type="entry name" value="APOPTOSIS-INDUCING FACTOR 1"/>
    <property type="match status" value="1"/>
</dbReference>
<dbReference type="Pfam" id="PF21639">
    <property type="entry name" value="ORC5_lid"/>
    <property type="match status" value="1"/>
</dbReference>
<dbReference type="Gene3D" id="3.40.50.300">
    <property type="entry name" value="P-loop containing nucleotide triphosphate hydrolases"/>
    <property type="match status" value="1"/>
</dbReference>
<dbReference type="InterPro" id="IPR036188">
    <property type="entry name" value="FAD/NAD-bd_sf"/>
</dbReference>
<evidence type="ECO:0000256" key="3">
    <source>
        <dbReference type="ARBA" id="ARBA00022630"/>
    </source>
</evidence>
<evidence type="ECO:0000256" key="10">
    <source>
        <dbReference type="SAM" id="MobiDB-lite"/>
    </source>
</evidence>
<evidence type="ECO:0000256" key="4">
    <source>
        <dbReference type="ARBA" id="ARBA00022714"/>
    </source>
</evidence>
<dbReference type="PANTHER" id="PTHR43557:SF2">
    <property type="entry name" value="RIESKE DOMAIN-CONTAINING PROTEIN-RELATED"/>
    <property type="match status" value="1"/>
</dbReference>
<dbReference type="SUPFAM" id="SSF51905">
    <property type="entry name" value="FAD/NAD(P)-binding domain"/>
    <property type="match status" value="1"/>
</dbReference>
<dbReference type="GO" id="GO:0016651">
    <property type="term" value="F:oxidoreductase activity, acting on NAD(P)H"/>
    <property type="evidence" value="ECO:0007669"/>
    <property type="project" value="TreeGrafter"/>
</dbReference>
<dbReference type="PROSITE" id="PS51296">
    <property type="entry name" value="RIESKE"/>
    <property type="match status" value="1"/>
</dbReference>
<evidence type="ECO:0000256" key="5">
    <source>
        <dbReference type="ARBA" id="ARBA00022723"/>
    </source>
</evidence>
<proteinExistence type="inferred from homology"/>
<dbReference type="SUPFAM" id="SSF55424">
    <property type="entry name" value="FAD/NAD-linked reductases, dimerisation (C-terminal) domain"/>
    <property type="match status" value="1"/>
</dbReference>
<dbReference type="InterPro" id="IPR041664">
    <property type="entry name" value="AAA_16"/>
</dbReference>
<keyword evidence="9" id="KW-0411">Iron-sulfur</keyword>
<dbReference type="FunFam" id="2.102.10.10:FF:000003">
    <property type="entry name" value="apoptosis-inducing factor 3 isoform X2"/>
    <property type="match status" value="1"/>
</dbReference>
<dbReference type="SUPFAM" id="SSF50022">
    <property type="entry name" value="ISP domain"/>
    <property type="match status" value="1"/>
</dbReference>
<keyword evidence="8" id="KW-0408">Iron</keyword>
<dbReference type="PRINTS" id="PR00469">
    <property type="entry name" value="PNDRDTASEII"/>
</dbReference>
<dbReference type="InterPro" id="IPR028202">
    <property type="entry name" value="Reductase_C"/>
</dbReference>
<sequence length="935" mass="104161">MDFEAYVELKEPLQENEMREVDLDCGSQGKKKVLLVKQKGVLSALGSKCTHFGAPLATGVLGEGIVRCPWHGACFNISTGDIEDFPGIDSLPCYHVDEVGNNKLRIKASKTDIMAETRIKTMASRNPKIDNTFVILGGGPAGASCAEVLRQEGFQGRIVLVCKEKQLPYDRTMLSKTLDSKIESIQLRTQDFYDIETLLGTEVIEVDFENKQVKLSTAVTLPYTKLVIATGCTPRKPNIEGLNLKNVSYLRTHDDARAIGEAINVNAKIVVVGSSFIGMEMASYCVGKVKQITVIGSVPFHRSFGKEIGAQVQRFFESKGVEFLLDTTPQSLKSVKNDGAVQQVVLKNGKVLEADAVVIGIGVLPSVEFLKGSQLLLSENDYIVVDERMQTNVKDVYAIGDAVFGPVLGTKTNIGHWQVAQYHGKVAATNMLLKPTVLHTVPFFWTRFFNMSIRYVGYINKIDDIVIHGDVAEFNFTAYYCHKGVVKAVASAGSPMFVAAAFAELTARGQRLLQGDIKDSTHRCDGARESDTSPAAPKTRLICNQLPACIFLYGHTATGKTLVLSKLGEELNYAYARVNCIECYTPKLLFEQILFKFFGPSEGKSNDLWPCRRCDYMIDFVNILKQEADSHVMKKPLILVLDNCERLRDMDPNLLAAFIRLQECTLLNICVILVSCVAWDKFYSRSCFEMPVNTFFPQYTRDELLTLLMLNRDPEVTPEFYESYVKLVLGVCHRYCRSLVELQHVADVNFEKYCSPLEGGKTEASNIKKLWQNIKPYLEASVNGLYLRSASSDVSRVLAQCDTNTLAMSLGLPYFTKFMLIAAYLASYNPTSSDKRLFVKHHGKQRKSNRIKKQPQLSRQLKPPDSFSFDRLLAIFYAIIDNKVGLTTSLLAQDVRRTVPQSCSEHGKAPNCPFKHDSVGNLIVLVGQCKDGMEP</sequence>
<accession>A0A7R9IHV1</accession>
<feature type="domain" description="Rieske" evidence="11">
    <location>
        <begin position="10"/>
        <end position="105"/>
    </location>
</feature>
<evidence type="ECO:0000256" key="2">
    <source>
        <dbReference type="ARBA" id="ARBA00006442"/>
    </source>
</evidence>
<reference evidence="12" key="1">
    <citation type="submission" date="2020-11" db="EMBL/GenBank/DDBJ databases">
        <authorList>
            <person name="Tran Van P."/>
        </authorList>
    </citation>
    <scope>NUCLEOTIDE SEQUENCE</scope>
</reference>
<dbReference type="EMBL" id="OE002306">
    <property type="protein sequence ID" value="CAD7458487.1"/>
    <property type="molecule type" value="Genomic_DNA"/>
</dbReference>
<evidence type="ECO:0000256" key="8">
    <source>
        <dbReference type="ARBA" id="ARBA00023004"/>
    </source>
</evidence>
<dbReference type="Pfam" id="PF14759">
    <property type="entry name" value="Reductase_C"/>
    <property type="match status" value="1"/>
</dbReference>
<organism evidence="12">
    <name type="scientific">Timema tahoe</name>
    <dbReference type="NCBI Taxonomy" id="61484"/>
    <lineage>
        <taxon>Eukaryota</taxon>
        <taxon>Metazoa</taxon>
        <taxon>Ecdysozoa</taxon>
        <taxon>Arthropoda</taxon>
        <taxon>Hexapoda</taxon>
        <taxon>Insecta</taxon>
        <taxon>Pterygota</taxon>
        <taxon>Neoptera</taxon>
        <taxon>Polyneoptera</taxon>
        <taxon>Phasmatodea</taxon>
        <taxon>Timematodea</taxon>
        <taxon>Timematoidea</taxon>
        <taxon>Timematidae</taxon>
        <taxon>Timema</taxon>
    </lineage>
</organism>
<dbReference type="PRINTS" id="PR00368">
    <property type="entry name" value="FADPNR"/>
</dbReference>
<dbReference type="Pfam" id="PF00355">
    <property type="entry name" value="Rieske"/>
    <property type="match status" value="1"/>
</dbReference>
<keyword evidence="6" id="KW-0274">FAD</keyword>
<dbReference type="GO" id="GO:0046872">
    <property type="term" value="F:metal ion binding"/>
    <property type="evidence" value="ECO:0007669"/>
    <property type="project" value="UniProtKB-KW"/>
</dbReference>
<keyword evidence="3" id="KW-0285">Flavoprotein</keyword>
<dbReference type="InterPro" id="IPR017941">
    <property type="entry name" value="Rieske_2Fe-2S"/>
</dbReference>
<dbReference type="Gene3D" id="2.102.10.10">
    <property type="entry name" value="Rieske [2Fe-2S] iron-sulphur domain"/>
    <property type="match status" value="1"/>
</dbReference>